<dbReference type="GO" id="GO:0051260">
    <property type="term" value="P:protein homooligomerization"/>
    <property type="evidence" value="ECO:0007669"/>
    <property type="project" value="InterPro"/>
</dbReference>
<comment type="caution">
    <text evidence="3">The sequence shown here is derived from an EMBL/GenBank/DDBJ whole genome shotgun (WGS) entry which is preliminary data.</text>
</comment>
<dbReference type="PANTHER" id="PTHR14499:SF136">
    <property type="entry name" value="GH08630P"/>
    <property type="match status" value="1"/>
</dbReference>
<dbReference type="InterPro" id="IPR003131">
    <property type="entry name" value="T1-type_BTB"/>
</dbReference>
<dbReference type="Proteomes" id="UP001153069">
    <property type="component" value="Unassembled WGS sequence"/>
</dbReference>
<evidence type="ECO:0000313" key="4">
    <source>
        <dbReference type="Proteomes" id="UP001153069"/>
    </source>
</evidence>
<dbReference type="CDD" id="cd18316">
    <property type="entry name" value="BTB_POZ_KCTD-like"/>
    <property type="match status" value="1"/>
</dbReference>
<feature type="region of interest" description="Disordered" evidence="1">
    <location>
        <begin position="1"/>
        <end position="28"/>
    </location>
</feature>
<dbReference type="PANTHER" id="PTHR14499">
    <property type="entry name" value="POTASSIUM CHANNEL TETRAMERIZATION DOMAIN-CONTAINING"/>
    <property type="match status" value="1"/>
</dbReference>
<organism evidence="3 4">
    <name type="scientific">Seminavis robusta</name>
    <dbReference type="NCBI Taxonomy" id="568900"/>
    <lineage>
        <taxon>Eukaryota</taxon>
        <taxon>Sar</taxon>
        <taxon>Stramenopiles</taxon>
        <taxon>Ochrophyta</taxon>
        <taxon>Bacillariophyta</taxon>
        <taxon>Bacillariophyceae</taxon>
        <taxon>Bacillariophycidae</taxon>
        <taxon>Naviculales</taxon>
        <taxon>Naviculaceae</taxon>
        <taxon>Seminavis</taxon>
    </lineage>
</organism>
<dbReference type="SMART" id="SM00225">
    <property type="entry name" value="BTB"/>
    <property type="match status" value="1"/>
</dbReference>
<feature type="domain" description="BTB" evidence="2">
    <location>
        <begin position="29"/>
        <end position="129"/>
    </location>
</feature>
<dbReference type="Pfam" id="PF02214">
    <property type="entry name" value="BTB_2"/>
    <property type="match status" value="1"/>
</dbReference>
<accession>A0A9N8EDY6</accession>
<evidence type="ECO:0000313" key="3">
    <source>
        <dbReference type="EMBL" id="CAB9516709.1"/>
    </source>
</evidence>
<reference evidence="3" key="1">
    <citation type="submission" date="2020-06" db="EMBL/GenBank/DDBJ databases">
        <authorList>
            <consortium name="Plant Systems Biology data submission"/>
        </authorList>
    </citation>
    <scope>NUCLEOTIDE SEQUENCE</scope>
    <source>
        <strain evidence="3">D6</strain>
    </source>
</reference>
<proteinExistence type="predicted"/>
<dbReference type="InterPro" id="IPR011333">
    <property type="entry name" value="SKP1/BTB/POZ_sf"/>
</dbReference>
<dbReference type="InterPro" id="IPR000210">
    <property type="entry name" value="BTB/POZ_dom"/>
</dbReference>
<protein>
    <submittedName>
        <fullName evidence="3">POZ domain-containing protein KCTD15</fullName>
    </submittedName>
</protein>
<sequence length="230" mass="26145">METDTSTKSAGDEVNDNQLEGTESKAEPKTVELKVGGTMFTVSKALIEQYPDTMLARMISETWNKKDSNDQALFIERDGEIFRHVLAYMRDLKVKLLTKMAKRAVLKELEYFGFQNVDEDAVESGVSRGEAAAMIVATGNNHTKRVRELKLMQFCEILAFEFFNRYCGDGDLQMQTHMEDMLELGAPEISLHNWDESIFCKCLAEYGSKAHPNTCFDSDGFMSVELERLY</sequence>
<gene>
    <name evidence="3" type="ORF">SEMRO_801_G204520.1</name>
</gene>
<name>A0A9N8EDY6_9STRA</name>
<keyword evidence="4" id="KW-1185">Reference proteome</keyword>
<dbReference type="Gene3D" id="3.30.710.10">
    <property type="entry name" value="Potassium Channel Kv1.1, Chain A"/>
    <property type="match status" value="1"/>
</dbReference>
<dbReference type="EMBL" id="CAICTM010000800">
    <property type="protein sequence ID" value="CAB9516709.1"/>
    <property type="molecule type" value="Genomic_DNA"/>
</dbReference>
<dbReference type="OrthoDB" id="45549at2759"/>
<dbReference type="AlphaFoldDB" id="A0A9N8EDY6"/>
<evidence type="ECO:0000259" key="2">
    <source>
        <dbReference type="SMART" id="SM00225"/>
    </source>
</evidence>
<dbReference type="SUPFAM" id="SSF54695">
    <property type="entry name" value="POZ domain"/>
    <property type="match status" value="1"/>
</dbReference>
<evidence type="ECO:0000256" key="1">
    <source>
        <dbReference type="SAM" id="MobiDB-lite"/>
    </source>
</evidence>